<dbReference type="PANTHER" id="PTHR13271">
    <property type="entry name" value="UNCHARACTERIZED PUTATIVE METHYLTRANSFERASE"/>
    <property type="match status" value="1"/>
</dbReference>
<dbReference type="RefSeq" id="XP_024674594.1">
    <property type="nucleotide sequence ID" value="XM_024820142.1"/>
</dbReference>
<name>A0A2I2FIX5_ASPCN</name>
<dbReference type="InterPro" id="IPR050600">
    <property type="entry name" value="SETD3_SETD6_MTase"/>
</dbReference>
<reference evidence="2 3" key="1">
    <citation type="submission" date="2017-12" db="EMBL/GenBank/DDBJ databases">
        <authorList>
            <consortium name="DOE Joint Genome Institute"/>
            <person name="Haridas S."/>
            <person name="Kjaerbolling I."/>
            <person name="Vesth T.C."/>
            <person name="Frisvad J.C."/>
            <person name="Nybo J.L."/>
            <person name="Theobald S."/>
            <person name="Kuo A."/>
            <person name="Bowyer P."/>
            <person name="Matsuda Y."/>
            <person name="Mondo S."/>
            <person name="Lyhne E.K."/>
            <person name="Kogle M.E."/>
            <person name="Clum A."/>
            <person name="Lipzen A."/>
            <person name="Salamov A."/>
            <person name="Ngan C.Y."/>
            <person name="Daum C."/>
            <person name="Chiniquy J."/>
            <person name="Barry K."/>
            <person name="LaButti K."/>
            <person name="Simmons B.A."/>
            <person name="Magnuson J.K."/>
            <person name="Mortensen U.H."/>
            <person name="Larsen T.O."/>
            <person name="Grigoriev I.V."/>
            <person name="Baker S.E."/>
            <person name="Andersen M.R."/>
            <person name="Nordberg H.P."/>
            <person name="Cantor M.N."/>
            <person name="Hua S.X."/>
        </authorList>
    </citation>
    <scope>NUCLEOTIDE SEQUENCE [LARGE SCALE GENOMIC DNA]</scope>
    <source>
        <strain evidence="2 3">CBS 102.13</strain>
    </source>
</reference>
<protein>
    <submittedName>
        <fullName evidence="2">Ribosomal N-lysine methyltransferase</fullName>
    </submittedName>
</protein>
<dbReference type="GO" id="GO:0016279">
    <property type="term" value="F:protein-lysine N-methyltransferase activity"/>
    <property type="evidence" value="ECO:0007669"/>
    <property type="project" value="TreeGrafter"/>
</dbReference>
<organism evidence="2 3">
    <name type="scientific">Aspergillus candidus</name>
    <dbReference type="NCBI Taxonomy" id="41067"/>
    <lineage>
        <taxon>Eukaryota</taxon>
        <taxon>Fungi</taxon>
        <taxon>Dikarya</taxon>
        <taxon>Ascomycota</taxon>
        <taxon>Pezizomycotina</taxon>
        <taxon>Eurotiomycetes</taxon>
        <taxon>Eurotiomycetidae</taxon>
        <taxon>Eurotiales</taxon>
        <taxon>Aspergillaceae</taxon>
        <taxon>Aspergillus</taxon>
        <taxon>Aspergillus subgen. Circumdati</taxon>
    </lineage>
</organism>
<dbReference type="Gene3D" id="3.90.1410.10">
    <property type="entry name" value="set domain protein methyltransferase, domain 1"/>
    <property type="match status" value="1"/>
</dbReference>
<gene>
    <name evidence="2" type="ORF">BDW47DRAFT_89170</name>
</gene>
<sequence>MAITSPGDDHEAFTQWAISKGVQIKGIAPAHFPGRRLGMIATRTIKENEVMLSIPRAVMLTRDSIPPSFVEQFPEDTPNHGILAAFLTHADTDVLQDIEPWRKVWPSFRDFQDTIPLLWPDRLRASSSTSWSGPSLLPPSISGRWNSFRKTPAGADYESTYQNLLPQQEKRVRKAWEYVVSAFPETNPGTFAYYYFIVNSRSFYYVSSPGDESEDWNDDVGMVPFADYFNHVDDAPCDVHFDGKKYTFTAKRQHERGEEVYMSYGPHSNDFLLVEYGFCLDDNECDSIFLDDIIFRELTLSQKKELASRDLFGNYEITSAGPTLSVEAVACLKYMRKGPWRKYLRDKTGSDPPTTARIIKSWIEAYLKECTTTIDIIESLLDLTKSPSPGSIPEFGSEQWKQERLAMLLSRWRQIERLCENAHAAVLGTAHD</sequence>
<dbReference type="InterPro" id="IPR046341">
    <property type="entry name" value="SET_dom_sf"/>
</dbReference>
<evidence type="ECO:0000259" key="1">
    <source>
        <dbReference type="PROSITE" id="PS50280"/>
    </source>
</evidence>
<keyword evidence="3" id="KW-1185">Reference proteome</keyword>
<evidence type="ECO:0000313" key="2">
    <source>
        <dbReference type="EMBL" id="PLB40582.1"/>
    </source>
</evidence>
<feature type="domain" description="SET" evidence="1">
    <location>
        <begin position="20"/>
        <end position="265"/>
    </location>
</feature>
<dbReference type="GeneID" id="36527302"/>
<keyword evidence="2" id="KW-0489">Methyltransferase</keyword>
<dbReference type="Proteomes" id="UP000234585">
    <property type="component" value="Unassembled WGS sequence"/>
</dbReference>
<proteinExistence type="predicted"/>
<dbReference type="STRING" id="41067.A0A2I2FIX5"/>
<dbReference type="PANTHER" id="PTHR13271:SF137">
    <property type="entry name" value="SET DOMAIN-CONTAINING PROTEIN"/>
    <property type="match status" value="1"/>
</dbReference>
<dbReference type="InterPro" id="IPR001214">
    <property type="entry name" value="SET_dom"/>
</dbReference>
<dbReference type="SUPFAM" id="SSF82199">
    <property type="entry name" value="SET domain"/>
    <property type="match status" value="1"/>
</dbReference>
<dbReference type="OrthoDB" id="341421at2759"/>
<accession>A0A2I2FIX5</accession>
<dbReference type="Pfam" id="PF00856">
    <property type="entry name" value="SET"/>
    <property type="match status" value="1"/>
</dbReference>
<keyword evidence="2" id="KW-0808">Transferase</keyword>
<dbReference type="GO" id="GO:0032259">
    <property type="term" value="P:methylation"/>
    <property type="evidence" value="ECO:0007669"/>
    <property type="project" value="UniProtKB-KW"/>
</dbReference>
<dbReference type="PROSITE" id="PS50280">
    <property type="entry name" value="SET"/>
    <property type="match status" value="1"/>
</dbReference>
<dbReference type="AlphaFoldDB" id="A0A2I2FIX5"/>
<dbReference type="EMBL" id="KZ559124">
    <property type="protein sequence ID" value="PLB40582.1"/>
    <property type="molecule type" value="Genomic_DNA"/>
</dbReference>
<evidence type="ECO:0000313" key="3">
    <source>
        <dbReference type="Proteomes" id="UP000234585"/>
    </source>
</evidence>